<dbReference type="AlphaFoldDB" id="A0A3N4HPW4"/>
<keyword evidence="6 9" id="KW-1133">Transmembrane helix</keyword>
<dbReference type="SUPFAM" id="SSF47661">
    <property type="entry name" value="t-snare proteins"/>
    <property type="match status" value="1"/>
</dbReference>
<keyword evidence="4 9" id="KW-0812">Transmembrane</keyword>
<dbReference type="InterPro" id="IPR010989">
    <property type="entry name" value="SNARE"/>
</dbReference>
<comment type="similarity">
    <text evidence="2">Belongs to the VTI1 family.</text>
</comment>
<evidence type="ECO:0000259" key="10">
    <source>
        <dbReference type="SMART" id="SM00397"/>
    </source>
</evidence>
<dbReference type="GO" id="GO:0031201">
    <property type="term" value="C:SNARE complex"/>
    <property type="evidence" value="ECO:0007669"/>
    <property type="project" value="TreeGrafter"/>
</dbReference>
<evidence type="ECO:0000256" key="2">
    <source>
        <dbReference type="ARBA" id="ARBA00006108"/>
    </source>
</evidence>
<feature type="transmembrane region" description="Helical" evidence="9">
    <location>
        <begin position="205"/>
        <end position="223"/>
    </location>
</feature>
<dbReference type="GO" id="GO:0016236">
    <property type="term" value="P:macroautophagy"/>
    <property type="evidence" value="ECO:0007669"/>
    <property type="project" value="TreeGrafter"/>
</dbReference>
<dbReference type="GO" id="GO:0005484">
    <property type="term" value="F:SNAP receptor activity"/>
    <property type="evidence" value="ECO:0007669"/>
    <property type="project" value="TreeGrafter"/>
</dbReference>
<keyword evidence="3" id="KW-0813">Transport</keyword>
<dbReference type="GO" id="GO:0031902">
    <property type="term" value="C:late endosome membrane"/>
    <property type="evidence" value="ECO:0007669"/>
    <property type="project" value="TreeGrafter"/>
</dbReference>
<organism evidence="11 12">
    <name type="scientific">Ascobolus immersus RN42</name>
    <dbReference type="NCBI Taxonomy" id="1160509"/>
    <lineage>
        <taxon>Eukaryota</taxon>
        <taxon>Fungi</taxon>
        <taxon>Dikarya</taxon>
        <taxon>Ascomycota</taxon>
        <taxon>Pezizomycotina</taxon>
        <taxon>Pezizomycetes</taxon>
        <taxon>Pezizales</taxon>
        <taxon>Ascobolaceae</taxon>
        <taxon>Ascobolus</taxon>
    </lineage>
</organism>
<dbReference type="SUPFAM" id="SSF58038">
    <property type="entry name" value="SNARE fusion complex"/>
    <property type="match status" value="1"/>
</dbReference>
<dbReference type="PANTHER" id="PTHR21230:SF26">
    <property type="entry name" value="VESICLE TRANSPORT THROUGH INTERACTION WITH T-SNARES HOMOLOG 1A"/>
    <property type="match status" value="1"/>
</dbReference>
<dbReference type="Gene3D" id="1.20.58.400">
    <property type="entry name" value="t-snare proteins"/>
    <property type="match status" value="1"/>
</dbReference>
<protein>
    <submittedName>
        <fullName evidence="11">V-snare-domain-containing protein</fullName>
    </submittedName>
</protein>
<evidence type="ECO:0000256" key="3">
    <source>
        <dbReference type="ARBA" id="ARBA00022448"/>
    </source>
</evidence>
<dbReference type="SMART" id="SM00397">
    <property type="entry name" value="t_SNARE"/>
    <property type="match status" value="1"/>
</dbReference>
<dbReference type="GO" id="GO:0048280">
    <property type="term" value="P:vesicle fusion with Golgi apparatus"/>
    <property type="evidence" value="ECO:0007669"/>
    <property type="project" value="TreeGrafter"/>
</dbReference>
<dbReference type="EMBL" id="ML119755">
    <property type="protein sequence ID" value="RPA75863.1"/>
    <property type="molecule type" value="Genomic_DNA"/>
</dbReference>
<evidence type="ECO:0000256" key="6">
    <source>
        <dbReference type="ARBA" id="ARBA00022989"/>
    </source>
</evidence>
<dbReference type="OrthoDB" id="430637at2759"/>
<dbReference type="Gene3D" id="1.20.5.110">
    <property type="match status" value="1"/>
</dbReference>
<keyword evidence="12" id="KW-1185">Reference proteome</keyword>
<dbReference type="FunFam" id="1.20.5.110:FF:000002">
    <property type="entry name" value="Vesicle transport through interaction with t-SNAREsB"/>
    <property type="match status" value="1"/>
</dbReference>
<evidence type="ECO:0000256" key="7">
    <source>
        <dbReference type="ARBA" id="ARBA00023054"/>
    </source>
</evidence>
<dbReference type="GO" id="GO:0005794">
    <property type="term" value="C:Golgi apparatus"/>
    <property type="evidence" value="ECO:0007669"/>
    <property type="project" value="TreeGrafter"/>
</dbReference>
<feature type="domain" description="T-SNARE coiled-coil homology" evidence="10">
    <location>
        <begin position="129"/>
        <end position="196"/>
    </location>
</feature>
<name>A0A3N4HPW4_ASCIM</name>
<evidence type="ECO:0000256" key="4">
    <source>
        <dbReference type="ARBA" id="ARBA00022692"/>
    </source>
</evidence>
<gene>
    <name evidence="11" type="ORF">BJ508DRAFT_214140</name>
</gene>
<dbReference type="CDD" id="cd15862">
    <property type="entry name" value="SNARE_Vti1"/>
    <property type="match status" value="1"/>
</dbReference>
<dbReference type="Proteomes" id="UP000275078">
    <property type="component" value="Unassembled WGS sequence"/>
</dbReference>
<evidence type="ECO:0000313" key="11">
    <source>
        <dbReference type="EMBL" id="RPA75863.1"/>
    </source>
</evidence>
<evidence type="ECO:0000256" key="1">
    <source>
        <dbReference type="ARBA" id="ARBA00004211"/>
    </source>
</evidence>
<dbReference type="InterPro" id="IPR007705">
    <property type="entry name" value="Vesicle_trsprt_v-SNARE_N"/>
</dbReference>
<dbReference type="GO" id="GO:0006886">
    <property type="term" value="P:intracellular protein transport"/>
    <property type="evidence" value="ECO:0007669"/>
    <property type="project" value="InterPro"/>
</dbReference>
<dbReference type="GO" id="GO:0005789">
    <property type="term" value="C:endoplasmic reticulum membrane"/>
    <property type="evidence" value="ECO:0007669"/>
    <property type="project" value="TreeGrafter"/>
</dbReference>
<comment type="subcellular location">
    <subcellularLocation>
        <location evidence="1">Membrane</location>
        <topology evidence="1">Single-pass type IV membrane protein</topology>
    </subcellularLocation>
</comment>
<sequence length="227" mass="25449">MSNPLDTDPGSELFASNESDFTLLQAEISQKLETLNDNSVKGEERKALLRNIERSVDEANEILSQMKLELQNIPSNVRSRITPRFRNHQTSLDRTKSLLKKLQSAFDGPYGGRVGSPGLNDSVYTQRDQLLGGTERLERSSGRLRDSHRIAMETEAIGAGILGDLQGQREQLQNTARVLNDSENYVDRSVKTIRGMSRRMATNRIITIAIITLLVLLIIAVIVNKFR</sequence>
<dbReference type="GO" id="GO:0005829">
    <property type="term" value="C:cytosol"/>
    <property type="evidence" value="ECO:0007669"/>
    <property type="project" value="GOC"/>
</dbReference>
<dbReference type="GO" id="GO:0006891">
    <property type="term" value="P:intra-Golgi vesicle-mediated transport"/>
    <property type="evidence" value="ECO:0007669"/>
    <property type="project" value="TreeGrafter"/>
</dbReference>
<dbReference type="Pfam" id="PF05008">
    <property type="entry name" value="V-SNARE"/>
    <property type="match status" value="1"/>
</dbReference>
<dbReference type="GO" id="GO:0000149">
    <property type="term" value="F:SNARE binding"/>
    <property type="evidence" value="ECO:0007669"/>
    <property type="project" value="TreeGrafter"/>
</dbReference>
<accession>A0A3N4HPW4</accession>
<evidence type="ECO:0000313" key="12">
    <source>
        <dbReference type="Proteomes" id="UP000275078"/>
    </source>
</evidence>
<dbReference type="GO" id="GO:0012507">
    <property type="term" value="C:ER to Golgi transport vesicle membrane"/>
    <property type="evidence" value="ECO:0007669"/>
    <property type="project" value="TreeGrafter"/>
</dbReference>
<evidence type="ECO:0000256" key="5">
    <source>
        <dbReference type="ARBA" id="ARBA00022927"/>
    </source>
</evidence>
<dbReference type="PANTHER" id="PTHR21230">
    <property type="entry name" value="VESICLE TRANSPORT V-SNARE PROTEIN VTI1-RELATED"/>
    <property type="match status" value="1"/>
</dbReference>
<dbReference type="Pfam" id="PF12352">
    <property type="entry name" value="V-SNARE_C"/>
    <property type="match status" value="1"/>
</dbReference>
<dbReference type="InterPro" id="IPR038407">
    <property type="entry name" value="v-SNARE_N_sf"/>
</dbReference>
<dbReference type="GO" id="GO:0006896">
    <property type="term" value="P:Golgi to vacuole transport"/>
    <property type="evidence" value="ECO:0007669"/>
    <property type="project" value="TreeGrafter"/>
</dbReference>
<dbReference type="GO" id="GO:0042147">
    <property type="term" value="P:retrograde transport, endosome to Golgi"/>
    <property type="evidence" value="ECO:0007669"/>
    <property type="project" value="TreeGrafter"/>
</dbReference>
<keyword evidence="7" id="KW-0175">Coiled coil</keyword>
<evidence type="ECO:0000256" key="9">
    <source>
        <dbReference type="SAM" id="Phobius"/>
    </source>
</evidence>
<keyword evidence="8 9" id="KW-0472">Membrane</keyword>
<dbReference type="STRING" id="1160509.A0A3N4HPW4"/>
<keyword evidence="5" id="KW-0653">Protein transport</keyword>
<reference evidence="11 12" key="1">
    <citation type="journal article" date="2018" name="Nat. Ecol. Evol.">
        <title>Pezizomycetes genomes reveal the molecular basis of ectomycorrhizal truffle lifestyle.</title>
        <authorList>
            <person name="Murat C."/>
            <person name="Payen T."/>
            <person name="Noel B."/>
            <person name="Kuo A."/>
            <person name="Morin E."/>
            <person name="Chen J."/>
            <person name="Kohler A."/>
            <person name="Krizsan K."/>
            <person name="Balestrini R."/>
            <person name="Da Silva C."/>
            <person name="Montanini B."/>
            <person name="Hainaut M."/>
            <person name="Levati E."/>
            <person name="Barry K.W."/>
            <person name="Belfiori B."/>
            <person name="Cichocki N."/>
            <person name="Clum A."/>
            <person name="Dockter R.B."/>
            <person name="Fauchery L."/>
            <person name="Guy J."/>
            <person name="Iotti M."/>
            <person name="Le Tacon F."/>
            <person name="Lindquist E.A."/>
            <person name="Lipzen A."/>
            <person name="Malagnac F."/>
            <person name="Mello A."/>
            <person name="Molinier V."/>
            <person name="Miyauchi S."/>
            <person name="Poulain J."/>
            <person name="Riccioni C."/>
            <person name="Rubini A."/>
            <person name="Sitrit Y."/>
            <person name="Splivallo R."/>
            <person name="Traeger S."/>
            <person name="Wang M."/>
            <person name="Zifcakova L."/>
            <person name="Wipf D."/>
            <person name="Zambonelli A."/>
            <person name="Paolocci F."/>
            <person name="Nowrousian M."/>
            <person name="Ottonello S."/>
            <person name="Baldrian P."/>
            <person name="Spatafora J.W."/>
            <person name="Henrissat B."/>
            <person name="Nagy L.G."/>
            <person name="Aury J.M."/>
            <person name="Wincker P."/>
            <person name="Grigoriev I.V."/>
            <person name="Bonfante P."/>
            <person name="Martin F.M."/>
        </authorList>
    </citation>
    <scope>NUCLEOTIDE SEQUENCE [LARGE SCALE GENOMIC DNA]</scope>
    <source>
        <strain evidence="11 12">RN42</strain>
    </source>
</reference>
<evidence type="ECO:0000256" key="8">
    <source>
        <dbReference type="ARBA" id="ARBA00023136"/>
    </source>
</evidence>
<proteinExistence type="inferred from homology"/>
<dbReference type="InterPro" id="IPR000727">
    <property type="entry name" value="T_SNARE_dom"/>
</dbReference>